<gene>
    <name evidence="2" type="ORF">Pan241w_53830</name>
</gene>
<feature type="transmembrane region" description="Helical" evidence="1">
    <location>
        <begin position="40"/>
        <end position="63"/>
    </location>
</feature>
<keyword evidence="1" id="KW-1133">Transmembrane helix</keyword>
<reference evidence="2 3" key="1">
    <citation type="submission" date="2019-02" db="EMBL/GenBank/DDBJ databases">
        <title>Deep-cultivation of Planctomycetes and their phenomic and genomic characterization uncovers novel biology.</title>
        <authorList>
            <person name="Wiegand S."/>
            <person name="Jogler M."/>
            <person name="Boedeker C."/>
            <person name="Pinto D."/>
            <person name="Vollmers J."/>
            <person name="Rivas-Marin E."/>
            <person name="Kohn T."/>
            <person name="Peeters S.H."/>
            <person name="Heuer A."/>
            <person name="Rast P."/>
            <person name="Oberbeckmann S."/>
            <person name="Bunk B."/>
            <person name="Jeske O."/>
            <person name="Meyerdierks A."/>
            <person name="Storesund J.E."/>
            <person name="Kallscheuer N."/>
            <person name="Luecker S."/>
            <person name="Lage O.M."/>
            <person name="Pohl T."/>
            <person name="Merkel B.J."/>
            <person name="Hornburger P."/>
            <person name="Mueller R.-W."/>
            <person name="Bruemmer F."/>
            <person name="Labrenz M."/>
            <person name="Spormann A.M."/>
            <person name="Op den Camp H."/>
            <person name="Overmann J."/>
            <person name="Amann R."/>
            <person name="Jetten M.S.M."/>
            <person name="Mascher T."/>
            <person name="Medema M.H."/>
            <person name="Devos D.P."/>
            <person name="Kaster A.-K."/>
            <person name="Ovreas L."/>
            <person name="Rohde M."/>
            <person name="Galperin M.Y."/>
            <person name="Jogler C."/>
        </authorList>
    </citation>
    <scope>NUCLEOTIDE SEQUENCE [LARGE SCALE GENOMIC DNA]</scope>
    <source>
        <strain evidence="2 3">Pan241w</strain>
    </source>
</reference>
<keyword evidence="3" id="KW-1185">Reference proteome</keyword>
<feature type="transmembrane region" description="Helical" evidence="1">
    <location>
        <begin position="69"/>
        <end position="91"/>
    </location>
</feature>
<keyword evidence="1" id="KW-0812">Transmembrane</keyword>
<dbReference type="Proteomes" id="UP000317171">
    <property type="component" value="Chromosome"/>
</dbReference>
<dbReference type="EMBL" id="CP036269">
    <property type="protein sequence ID" value="QDT45263.1"/>
    <property type="molecule type" value="Genomic_DNA"/>
</dbReference>
<dbReference type="KEGG" id="gaz:Pan241w_53830"/>
<protein>
    <submittedName>
        <fullName evidence="2">Uncharacterized protein</fullName>
    </submittedName>
</protein>
<sequence>MYQSLSPDLPPCELTLPDTPQANLSITQSLSLASFLVDSLYLLCWMGAFLLLAIFFLVFFLFAEDSGLIINNIIPVIILYIVYRIGVNITFKKGRARLVSMFLRIINRSGENPESKVKVRLTAEAIGLQTAETQLTLNWDQVESISKDENGFAIEFVDKPHVNLSRDDLPAVWQDALTDN</sequence>
<evidence type="ECO:0000313" key="3">
    <source>
        <dbReference type="Proteomes" id="UP000317171"/>
    </source>
</evidence>
<organism evidence="2 3">
    <name type="scientific">Gimesia alba</name>
    <dbReference type="NCBI Taxonomy" id="2527973"/>
    <lineage>
        <taxon>Bacteria</taxon>
        <taxon>Pseudomonadati</taxon>
        <taxon>Planctomycetota</taxon>
        <taxon>Planctomycetia</taxon>
        <taxon>Planctomycetales</taxon>
        <taxon>Planctomycetaceae</taxon>
        <taxon>Gimesia</taxon>
    </lineage>
</organism>
<dbReference type="RefSeq" id="WP_145221566.1">
    <property type="nucleotide sequence ID" value="NZ_CP036269.1"/>
</dbReference>
<accession>A0A517RN01</accession>
<evidence type="ECO:0000313" key="2">
    <source>
        <dbReference type="EMBL" id="QDT45263.1"/>
    </source>
</evidence>
<dbReference type="AlphaFoldDB" id="A0A517RN01"/>
<evidence type="ECO:0000256" key="1">
    <source>
        <dbReference type="SAM" id="Phobius"/>
    </source>
</evidence>
<proteinExistence type="predicted"/>
<keyword evidence="1" id="KW-0472">Membrane</keyword>
<name>A0A517RN01_9PLAN</name>